<dbReference type="InterPro" id="IPR027434">
    <property type="entry name" value="Homing_endonucl"/>
</dbReference>
<dbReference type="SUPFAM" id="SSF55608">
    <property type="entry name" value="Homing endonucleases"/>
    <property type="match status" value="2"/>
</dbReference>
<evidence type="ECO:0000256" key="4">
    <source>
        <dbReference type="ARBA" id="ARBA00022722"/>
    </source>
</evidence>
<keyword evidence="9" id="KW-0520">NAD</keyword>
<dbReference type="GO" id="GO:0020037">
    <property type="term" value="F:heme binding"/>
    <property type="evidence" value="ECO:0007669"/>
    <property type="project" value="InterPro"/>
</dbReference>
<dbReference type="InterPro" id="IPR003918">
    <property type="entry name" value="NADH_UbQ_OxRdtase"/>
</dbReference>
<keyword evidence="6" id="KW-0378">Hydrolase</keyword>
<keyword evidence="12" id="KW-1133">Transmembrane helix</keyword>
<name>A0AAV7FTH3_DENCH</name>
<evidence type="ECO:0000256" key="6">
    <source>
        <dbReference type="ARBA" id="ARBA00022801"/>
    </source>
</evidence>
<feature type="transmembrane region" description="Helical" evidence="12">
    <location>
        <begin position="137"/>
        <end position="156"/>
    </location>
</feature>
<dbReference type="GO" id="GO:0006314">
    <property type="term" value="P:intron homing"/>
    <property type="evidence" value="ECO:0007669"/>
    <property type="project" value="UniProtKB-KW"/>
</dbReference>
<comment type="similarity">
    <text evidence="1">In the C-terminal section; belongs to the LAGLIDADG endonuclease family.</text>
</comment>
<protein>
    <recommendedName>
        <fullName evidence="3">NADH-ubiquinone oxidoreductase chain 4</fullName>
        <ecNumber evidence="2">7.1.1.2</ecNumber>
    </recommendedName>
    <alternativeName>
        <fullName evidence="11">NADH dehydrogenase subunit 4</fullName>
    </alternativeName>
</protein>
<evidence type="ECO:0000256" key="2">
    <source>
        <dbReference type="ARBA" id="ARBA00012944"/>
    </source>
</evidence>
<reference evidence="14" key="2">
    <citation type="submission" date="2021-03" db="EMBL/GenBank/DDBJ databases">
        <authorList>
            <person name="Zhang Y."/>
            <person name="Zhang G.-Q."/>
            <person name="Huang T."/>
            <person name="Niu S.-C."/>
            <person name="Liu Z.-J."/>
        </authorList>
    </citation>
    <scope>NUCLEOTIDE SEQUENCE</scope>
    <source>
        <strain evidence="14">Lindl</strain>
        <tissue evidence="14">Fresh leaves</tissue>
    </source>
</reference>
<evidence type="ECO:0000256" key="9">
    <source>
        <dbReference type="ARBA" id="ARBA00023027"/>
    </source>
</evidence>
<sequence length="633" mass="70381">MFGFDKIFSIMFKCLCLRSSSSSLLCLRSRWSIYTEAVIVLNNPLKEGGKGVVCPGSTDFQVVSLSEMNLESQKLLWLAVFISMAIQTPLLPFHVWLPRAHAEAPLAGSVILAGLILKLATYGYMRILIQFLPDATSYFSPLVQTIAVITLIYASLATLRQTDLKALVAYSSIGHMAVVVLGLFSKTIQGIDGALLLSLAHGVVSPALFLLVGGVLYDRYHTRTIRYYRAVPLSANWAGEFLCLAGAFQRNPLFAVLGSTAMVGGFGNYLVPVMVGAPDMAFPRLNNISFWLLPPSLILLLASAFVEQGAGTGWTVKGKLSQITSLFVGLGNLLNTTRCGKLLYSEMNTYSLAFAIYWKNVKMSSTWGQSTWVLSKVAIPAGLNLLHVVLGLTDGDGTFYFAKTKKGVLVQYQYLTLKRRLLDIEFEISNILYILPIFDAYPLLTSKSFSYSLFQKAILIMNDYSLSKSKEEKDRLITNLKSQTLPENSISPAWKIVNNTVSSLSDAMKVMTKSWLIGFTEAEGSFYIVKKGPARLVHAFEITQKLDCIVLKAIALILGLKVTQKKTYITVVTTNSESIQNIADYYFQTMKALEYRIWARSFEKKKDFASMTKAQDLMRNIRSIRLDKNLKMK</sequence>
<accession>A0AAV7FTH3</accession>
<evidence type="ECO:0000259" key="13">
    <source>
        <dbReference type="PROSITE" id="PS50855"/>
    </source>
</evidence>
<organism evidence="14 17">
    <name type="scientific">Dendrobium chrysotoxum</name>
    <name type="common">Orchid</name>
    <dbReference type="NCBI Taxonomy" id="161865"/>
    <lineage>
        <taxon>Eukaryota</taxon>
        <taxon>Viridiplantae</taxon>
        <taxon>Streptophyta</taxon>
        <taxon>Embryophyta</taxon>
        <taxon>Tracheophyta</taxon>
        <taxon>Spermatophyta</taxon>
        <taxon>Magnoliopsida</taxon>
        <taxon>Liliopsida</taxon>
        <taxon>Asparagales</taxon>
        <taxon>Orchidaceae</taxon>
        <taxon>Epidendroideae</taxon>
        <taxon>Malaxideae</taxon>
        <taxon>Dendrobiinae</taxon>
        <taxon>Dendrobium</taxon>
    </lineage>
</organism>
<feature type="transmembrane region" description="Helical" evidence="12">
    <location>
        <begin position="254"/>
        <end position="276"/>
    </location>
</feature>
<evidence type="ECO:0000256" key="12">
    <source>
        <dbReference type="SAM" id="Phobius"/>
    </source>
</evidence>
<gene>
    <name evidence="16" type="ORF">IEQ34_023248</name>
    <name evidence="15" type="ORF">IEQ34_023522</name>
    <name evidence="14" type="ORF">IEQ34_023857</name>
</gene>
<evidence type="ECO:0000256" key="10">
    <source>
        <dbReference type="ARBA" id="ARBA00023075"/>
    </source>
</evidence>
<dbReference type="Proteomes" id="UP000775213">
    <property type="component" value="Unassembled WGS sequence"/>
</dbReference>
<dbReference type="PROSITE" id="PS50855">
    <property type="entry name" value="COX1"/>
    <property type="match status" value="1"/>
</dbReference>
<dbReference type="InterPro" id="IPR036927">
    <property type="entry name" value="Cyt_c_oxase-like_su1_sf"/>
</dbReference>
<feature type="transmembrane region" description="Helical" evidence="12">
    <location>
        <begin position="194"/>
        <end position="217"/>
    </location>
</feature>
<evidence type="ECO:0000313" key="15">
    <source>
        <dbReference type="EMBL" id="KAH0447633.1"/>
    </source>
</evidence>
<dbReference type="EC" id="7.1.1.2" evidence="2"/>
<dbReference type="GO" id="GO:0004129">
    <property type="term" value="F:cytochrome-c oxidase activity"/>
    <property type="evidence" value="ECO:0007669"/>
    <property type="project" value="InterPro"/>
</dbReference>
<comment type="caution">
    <text evidence="14">The sequence shown here is derived from an EMBL/GenBank/DDBJ whole genome shotgun (WGS) entry which is preliminary data.</text>
</comment>
<dbReference type="InterPro" id="IPR023616">
    <property type="entry name" value="Cyt_c_oxase-like_su1_dom"/>
</dbReference>
<dbReference type="PRINTS" id="PR01437">
    <property type="entry name" value="NUOXDRDTASE4"/>
</dbReference>
<dbReference type="GO" id="GO:0009536">
    <property type="term" value="C:plastid"/>
    <property type="evidence" value="ECO:0007669"/>
    <property type="project" value="UniProtKB-ARBA"/>
</dbReference>
<feature type="transmembrane region" description="Helical" evidence="12">
    <location>
        <begin position="75"/>
        <end position="97"/>
    </location>
</feature>
<evidence type="ECO:0000256" key="5">
    <source>
        <dbReference type="ARBA" id="ARBA00022759"/>
    </source>
</evidence>
<dbReference type="GO" id="GO:0015990">
    <property type="term" value="P:electron transport coupled proton transport"/>
    <property type="evidence" value="ECO:0007669"/>
    <property type="project" value="TreeGrafter"/>
</dbReference>
<evidence type="ECO:0000256" key="11">
    <source>
        <dbReference type="ARBA" id="ARBA00031025"/>
    </source>
</evidence>
<dbReference type="EMBL" id="JAGFBR010000099">
    <property type="protein sequence ID" value="KAH0447301.1"/>
    <property type="molecule type" value="Genomic_DNA"/>
</dbReference>
<feature type="domain" description="Cytochrome oxidase subunit I profile" evidence="13">
    <location>
        <begin position="163"/>
        <end position="321"/>
    </location>
</feature>
<feature type="transmembrane region" description="Helical" evidence="12">
    <location>
        <begin position="168"/>
        <end position="188"/>
    </location>
</feature>
<dbReference type="GO" id="GO:0048039">
    <property type="term" value="F:ubiquinone binding"/>
    <property type="evidence" value="ECO:0007669"/>
    <property type="project" value="TreeGrafter"/>
</dbReference>
<dbReference type="Pfam" id="PF00961">
    <property type="entry name" value="LAGLIDADG_1"/>
    <property type="match status" value="1"/>
</dbReference>
<evidence type="ECO:0000256" key="8">
    <source>
        <dbReference type="ARBA" id="ARBA00022967"/>
    </source>
</evidence>
<dbReference type="SUPFAM" id="SSF81442">
    <property type="entry name" value="Cytochrome c oxidase subunit I-like"/>
    <property type="match status" value="1"/>
</dbReference>
<dbReference type="GO" id="GO:0003954">
    <property type="term" value="F:NADH dehydrogenase activity"/>
    <property type="evidence" value="ECO:0007669"/>
    <property type="project" value="TreeGrafter"/>
</dbReference>
<dbReference type="GO" id="GO:0016787">
    <property type="term" value="F:hydrolase activity"/>
    <property type="evidence" value="ECO:0007669"/>
    <property type="project" value="UniProtKB-KW"/>
</dbReference>
<evidence type="ECO:0000256" key="3">
    <source>
        <dbReference type="ARBA" id="ARBA00021006"/>
    </source>
</evidence>
<dbReference type="PANTHER" id="PTHR43507:SF1">
    <property type="entry name" value="NADH-UBIQUINONE OXIDOREDUCTASE CHAIN 4"/>
    <property type="match status" value="1"/>
</dbReference>
<dbReference type="InterPro" id="IPR001750">
    <property type="entry name" value="ND/Mrp_TM"/>
</dbReference>
<dbReference type="EMBL" id="JAGFBR010000041">
    <property type="protein sequence ID" value="KAH0447911.1"/>
    <property type="molecule type" value="Genomic_DNA"/>
</dbReference>
<proteinExistence type="inferred from homology"/>
<dbReference type="Gene3D" id="3.10.28.10">
    <property type="entry name" value="Homing endonucleases"/>
    <property type="match status" value="2"/>
</dbReference>
<feature type="transmembrane region" description="Helical" evidence="12">
    <location>
        <begin position="104"/>
        <end position="125"/>
    </location>
</feature>
<keyword evidence="8" id="KW-1278">Translocase</keyword>
<dbReference type="Gene3D" id="1.20.210.10">
    <property type="entry name" value="Cytochrome c oxidase-like, subunit I domain"/>
    <property type="match status" value="1"/>
</dbReference>
<dbReference type="GO" id="GO:0008137">
    <property type="term" value="F:NADH dehydrogenase (ubiquinone) activity"/>
    <property type="evidence" value="ECO:0007669"/>
    <property type="project" value="UniProtKB-EC"/>
</dbReference>
<dbReference type="InterPro" id="IPR000883">
    <property type="entry name" value="Cyt_C_Oxase_1"/>
</dbReference>
<dbReference type="GO" id="GO:0042773">
    <property type="term" value="P:ATP synthesis coupled electron transport"/>
    <property type="evidence" value="ECO:0007669"/>
    <property type="project" value="InterPro"/>
</dbReference>
<dbReference type="Pfam" id="PF00115">
    <property type="entry name" value="COX1"/>
    <property type="match status" value="1"/>
</dbReference>
<keyword evidence="7" id="KW-0404">Intron homing</keyword>
<evidence type="ECO:0000313" key="17">
    <source>
        <dbReference type="Proteomes" id="UP000775213"/>
    </source>
</evidence>
<evidence type="ECO:0000256" key="7">
    <source>
        <dbReference type="ARBA" id="ARBA00022886"/>
    </source>
</evidence>
<dbReference type="Pfam" id="PF00361">
    <property type="entry name" value="Proton_antipo_M"/>
    <property type="match status" value="1"/>
</dbReference>
<keyword evidence="17" id="KW-1185">Reference proteome</keyword>
<dbReference type="AlphaFoldDB" id="A0AAV7FTH3"/>
<keyword evidence="10" id="KW-0830">Ubiquinone</keyword>
<dbReference type="PANTHER" id="PTHR43507">
    <property type="entry name" value="NADH-UBIQUINONE OXIDOREDUCTASE CHAIN 4"/>
    <property type="match status" value="1"/>
</dbReference>
<reference evidence="14 17" key="1">
    <citation type="journal article" date="2021" name="Hortic Res">
        <title>Chromosome-scale assembly of the Dendrobium chrysotoxum genome enhances the understanding of orchid evolution.</title>
        <authorList>
            <person name="Zhang Y."/>
            <person name="Zhang G.Q."/>
            <person name="Zhang D."/>
            <person name="Liu X.D."/>
            <person name="Xu X.Y."/>
            <person name="Sun W.H."/>
            <person name="Yu X."/>
            <person name="Zhu X."/>
            <person name="Wang Z.W."/>
            <person name="Zhao X."/>
            <person name="Zhong W.Y."/>
            <person name="Chen H."/>
            <person name="Yin W.L."/>
            <person name="Huang T."/>
            <person name="Niu S.C."/>
            <person name="Liu Z.J."/>
        </authorList>
    </citation>
    <scope>NUCLEOTIDE SEQUENCE [LARGE SCALE GENOMIC DNA]</scope>
    <source>
        <strain evidence="14">Lindl</strain>
    </source>
</reference>
<dbReference type="GO" id="GO:0004519">
    <property type="term" value="F:endonuclease activity"/>
    <property type="evidence" value="ECO:0007669"/>
    <property type="project" value="UniProtKB-KW"/>
</dbReference>
<evidence type="ECO:0000313" key="14">
    <source>
        <dbReference type="EMBL" id="KAH0447301.1"/>
    </source>
</evidence>
<dbReference type="InterPro" id="IPR004860">
    <property type="entry name" value="LAGLIDADG_dom"/>
</dbReference>
<keyword evidence="12" id="KW-0812">Transmembrane</keyword>
<keyword evidence="5" id="KW-0255">Endonuclease</keyword>
<dbReference type="GO" id="GO:0016020">
    <property type="term" value="C:membrane"/>
    <property type="evidence" value="ECO:0007669"/>
    <property type="project" value="InterPro"/>
</dbReference>
<evidence type="ECO:0000313" key="16">
    <source>
        <dbReference type="EMBL" id="KAH0447911.1"/>
    </source>
</evidence>
<evidence type="ECO:0000256" key="1">
    <source>
        <dbReference type="ARBA" id="ARBA00009332"/>
    </source>
</evidence>
<dbReference type="EMBL" id="JAGFBR010000079">
    <property type="protein sequence ID" value="KAH0447633.1"/>
    <property type="molecule type" value="Genomic_DNA"/>
</dbReference>
<keyword evidence="4" id="KW-0540">Nuclease</keyword>
<keyword evidence="12" id="KW-0472">Membrane</keyword>